<name>A0A8M9QGI4_DANRE</name>
<evidence type="ECO:0000313" key="4">
    <source>
        <dbReference type="RefSeq" id="XP_021336754.1"/>
    </source>
</evidence>
<gene>
    <name evidence="4" type="primary">si:ch1073-303k11.2</name>
</gene>
<dbReference type="InterPro" id="IPR036116">
    <property type="entry name" value="FN3_sf"/>
</dbReference>
<evidence type="ECO:0000313" key="3">
    <source>
        <dbReference type="Proteomes" id="UP000000437"/>
    </source>
</evidence>
<feature type="signal peptide" evidence="2">
    <location>
        <begin position="1"/>
        <end position="18"/>
    </location>
</feature>
<dbReference type="Proteomes" id="UP000000437">
    <property type="component" value="Chromosome 14"/>
</dbReference>
<proteinExistence type="predicted"/>
<dbReference type="OrthoDB" id="8824963at2759"/>
<protein>
    <submittedName>
        <fullName evidence="4">LRRN4 C-terminal-like protein</fullName>
    </submittedName>
</protein>
<dbReference type="KEGG" id="dre:100333296"/>
<dbReference type="AlphaFoldDB" id="A0A8M9QGI4"/>
<dbReference type="RefSeq" id="XP_021336754.1">
    <property type="nucleotide sequence ID" value="XM_021481079.3"/>
</dbReference>
<keyword evidence="1" id="KW-0812">Transmembrane</keyword>
<feature type="transmembrane region" description="Helical" evidence="1">
    <location>
        <begin position="186"/>
        <end position="211"/>
    </location>
</feature>
<keyword evidence="1" id="KW-0472">Membrane</keyword>
<accession>A0A8M9QGI4</accession>
<keyword evidence="2" id="KW-0732">Signal</keyword>
<keyword evidence="3" id="KW-1185">Reference proteome</keyword>
<dbReference type="FunCoup" id="A0A8M9QGI4">
    <property type="interactions" value="1156"/>
</dbReference>
<dbReference type="GeneID" id="100333296"/>
<organism evidence="3 4">
    <name type="scientific">Danio rerio</name>
    <name type="common">Zebrafish</name>
    <name type="synonym">Brachydanio rerio</name>
    <dbReference type="NCBI Taxonomy" id="7955"/>
    <lineage>
        <taxon>Eukaryota</taxon>
        <taxon>Metazoa</taxon>
        <taxon>Chordata</taxon>
        <taxon>Craniata</taxon>
        <taxon>Vertebrata</taxon>
        <taxon>Euteleostomi</taxon>
        <taxon>Actinopterygii</taxon>
        <taxon>Neopterygii</taxon>
        <taxon>Teleostei</taxon>
        <taxon>Ostariophysi</taxon>
        <taxon>Cypriniformes</taxon>
        <taxon>Danionidae</taxon>
        <taxon>Danioninae</taxon>
        <taxon>Danio</taxon>
    </lineage>
</organism>
<dbReference type="SUPFAM" id="SSF49265">
    <property type="entry name" value="Fibronectin type III"/>
    <property type="match status" value="1"/>
</dbReference>
<evidence type="ECO:0000256" key="2">
    <source>
        <dbReference type="SAM" id="SignalP"/>
    </source>
</evidence>
<keyword evidence="1" id="KW-1133">Transmembrane helix</keyword>
<evidence type="ECO:0000256" key="1">
    <source>
        <dbReference type="SAM" id="Phobius"/>
    </source>
</evidence>
<reference evidence="4" key="1">
    <citation type="submission" date="2025-08" db="UniProtKB">
        <authorList>
            <consortium name="RefSeq"/>
        </authorList>
    </citation>
    <scope>IDENTIFICATION</scope>
    <source>
        <strain evidence="4">Tuebingen</strain>
        <tissue evidence="4">Fibroblasts and whole tissue</tissue>
    </source>
</reference>
<feature type="chain" id="PRO_5035480922" evidence="2">
    <location>
        <begin position="19"/>
        <end position="238"/>
    </location>
</feature>
<sequence length="238" mass="25459">MFLLWFLLLLQVCVPVCSTSASPSQHHTRVRIIEVEDDYDDINTHTTHSPRAPGLTISRAIRRPCDYDPCAVQTSPCDVISAQTGCLCPGLTGPQERPEPPDLRELRPGSGGGVSVLWCAPRSTVTHYEVSLKDEKSSVQTFGEHLRSGVIPGLKFGQIVCVAAGNEAGLSEQSCAQYEAPQVDHAALSAGVIGGSIGFFLLLLALSVVLWRKRTCRKGGMGDAEGLGNPSYSNDGVL</sequence>